<accession>C8TFP8</accession>
<dbReference type="AlphaFoldDB" id="C8TFP8"/>
<reference evidence="1" key="1">
    <citation type="journal article" date="2009" name="Plant J.">
        <title>Comparative analysis of complete orthologous centromeres from two subspecies of rice reveals rapid variation of centromere organization and structure.</title>
        <authorList>
            <person name="Wu J."/>
            <person name="Fujisawa M."/>
            <person name="Tian Z."/>
            <person name="Yamagata H."/>
            <person name="Kamiya K."/>
            <person name="Shibata M."/>
            <person name="Hosokawa S."/>
            <person name="Ito Y."/>
            <person name="Hamada M."/>
            <person name="Katagiri S."/>
            <person name="Kurita K."/>
            <person name="Yamamoto M."/>
            <person name="Kikuta A."/>
            <person name="Machita K."/>
            <person name="Karasawa W."/>
            <person name="Kanamori H."/>
            <person name="Namiki N."/>
            <person name="Mizuno H."/>
            <person name="Ma J."/>
            <person name="Sasaki T."/>
            <person name="Matsumoto T."/>
        </authorList>
    </citation>
    <scope>NUCLEOTIDE SEQUENCE</scope>
</reference>
<protein>
    <submittedName>
        <fullName evidence="1">Aminotransferase-like</fullName>
    </submittedName>
</protein>
<proteinExistence type="predicted"/>
<dbReference type="EMBL" id="AP009094">
    <property type="protein sequence ID" value="BAI39970.1"/>
    <property type="molecule type" value="Genomic_DNA"/>
</dbReference>
<name>C8TFP8_ORYSI</name>
<organism evidence="1">
    <name type="scientific">Oryza sativa subsp. indica</name>
    <name type="common">Rice</name>
    <dbReference type="NCBI Taxonomy" id="39946"/>
    <lineage>
        <taxon>Eukaryota</taxon>
        <taxon>Viridiplantae</taxon>
        <taxon>Streptophyta</taxon>
        <taxon>Embryophyta</taxon>
        <taxon>Tracheophyta</taxon>
        <taxon>Spermatophyta</taxon>
        <taxon>Magnoliopsida</taxon>
        <taxon>Liliopsida</taxon>
        <taxon>Poales</taxon>
        <taxon>Poaceae</taxon>
        <taxon>BOP clade</taxon>
        <taxon>Oryzoideae</taxon>
        <taxon>Oryzeae</taxon>
        <taxon>Oryzinae</taxon>
        <taxon>Oryza</taxon>
        <taxon>Oryza sativa</taxon>
    </lineage>
</organism>
<keyword evidence="1" id="KW-0032">Aminotransferase</keyword>
<evidence type="ECO:0000313" key="1">
    <source>
        <dbReference type="EMBL" id="BAI39970.1"/>
    </source>
</evidence>
<dbReference type="GO" id="GO:0008483">
    <property type="term" value="F:transaminase activity"/>
    <property type="evidence" value="ECO:0007669"/>
    <property type="project" value="UniProtKB-KW"/>
</dbReference>
<sequence length="130" mass="14435">MSTSTSPSATSSAEYAEHLSNLIAVPSLSHKNHYFLGPVGNLDPTKFIIGEINTIPFRLANPDLGHWKNTFKSWPSLEKTSPEKSWTIWYKRMSASKKVHWDEIGIGQVLALTIANSAKDEPLMAAATYF</sequence>
<keyword evidence="1" id="KW-0808">Transferase</keyword>
<gene>
    <name evidence="1" type="primary">K0486F02.11</name>
</gene>